<dbReference type="Proteomes" id="UP000198034">
    <property type="component" value="Unassembled WGS sequence"/>
</dbReference>
<dbReference type="EMBL" id="MTCY01000015">
    <property type="protein sequence ID" value="OWP77697.1"/>
    <property type="molecule type" value="Genomic_DNA"/>
</dbReference>
<evidence type="ECO:0000313" key="2">
    <source>
        <dbReference type="EMBL" id="OWP77697.1"/>
    </source>
</evidence>
<dbReference type="Pfam" id="PF09511">
    <property type="entry name" value="RNA_lig_T4_1"/>
    <property type="match status" value="1"/>
</dbReference>
<organism evidence="2 3">
    <name type="scientific">Flavobacterium columnare</name>
    <dbReference type="NCBI Taxonomy" id="996"/>
    <lineage>
        <taxon>Bacteria</taxon>
        <taxon>Pseudomonadati</taxon>
        <taxon>Bacteroidota</taxon>
        <taxon>Flavobacteriia</taxon>
        <taxon>Flavobacteriales</taxon>
        <taxon>Flavobacteriaceae</taxon>
        <taxon>Flavobacterium</taxon>
    </lineage>
</organism>
<comment type="caution">
    <text evidence="2">The sequence shown here is derived from an EMBL/GenBank/DDBJ whole genome shotgun (WGS) entry which is preliminary data.</text>
</comment>
<name>A0A2D0AHW2_9FLAO</name>
<reference evidence="2 3" key="1">
    <citation type="journal article" date="2017" name="Infect. Genet. Evol.">
        <title>Comparative genome analysis of fish pathogen Flavobacterium columnare reveals extensive sequence diversity within the species.</title>
        <authorList>
            <person name="Kayansamruaj P."/>
            <person name="Dong H.T."/>
            <person name="Hirono I."/>
            <person name="Kondo H."/>
            <person name="Senapin S."/>
            <person name="Rodkhum C."/>
        </authorList>
    </citation>
    <scope>NUCLEOTIDE SEQUENCE [LARGE SCALE GENOMIC DNA]</scope>
    <source>
        <strain evidence="2 3">1214</strain>
    </source>
</reference>
<gene>
    <name evidence="2" type="ORF">BWK62_07035</name>
</gene>
<feature type="domain" description="T4 RNA ligase 1-like N-terminal" evidence="1">
    <location>
        <begin position="72"/>
        <end position="248"/>
    </location>
</feature>
<dbReference type="InterPro" id="IPR019039">
    <property type="entry name" value="T4-Rnl1-like_N"/>
</dbReference>
<evidence type="ECO:0000259" key="1">
    <source>
        <dbReference type="Pfam" id="PF09511"/>
    </source>
</evidence>
<evidence type="ECO:0000313" key="3">
    <source>
        <dbReference type="Proteomes" id="UP000198034"/>
    </source>
</evidence>
<sequence length="361" mass="42628">MKSIDFSLRKITAYCLSTFAAKKLKMDLQLLQQMIAQDYIKVNKHPNAELYIYNYTQFTQFDRIWNEVTLACRGLILDDEQKIIARPFPKFFNLGEPEAQELPASSFQVFDKLDGSLGILYWLEDKPYMASRGSFSSEQSDKANELLYQKYVDVIPNLNPSNTYLFEIIYPENRVVVDYGNEEKLVLIGIIETKTGIELPLVDIGFPLVKEYNHFSKIEELTQQQWDNHEGFVIRFENGFRVKVKFEEYVRLHRILTQFSTVDIWECVSGEASLQAFLENVPDEFFEWVKKVESDLKKQFQAIEEDCKNYYKVLETRKETAIYFLSHPHKDVLFNMLDEREYAQTIWRKIKPKFEKPFCSC</sequence>
<proteinExistence type="predicted"/>
<dbReference type="AlphaFoldDB" id="A0A2D0AHW2"/>
<protein>
    <recommendedName>
        <fullName evidence="1">T4 RNA ligase 1-like N-terminal domain-containing protein</fullName>
    </recommendedName>
</protein>
<accession>A0A2D0AHW2</accession>